<dbReference type="GO" id="GO:0016887">
    <property type="term" value="F:ATP hydrolysis activity"/>
    <property type="evidence" value="ECO:0007669"/>
    <property type="project" value="InterPro"/>
</dbReference>
<dbReference type="AlphaFoldDB" id="A0A544QL67"/>
<dbReference type="RefSeq" id="WP_142444541.1">
    <property type="nucleotide sequence ID" value="NZ_SESI01000004.1"/>
</dbReference>
<dbReference type="GO" id="GO:0005524">
    <property type="term" value="F:ATP binding"/>
    <property type="evidence" value="ECO:0007669"/>
    <property type="project" value="InterPro"/>
</dbReference>
<reference evidence="2 3" key="1">
    <citation type="submission" date="2019-02" db="EMBL/GenBank/DDBJ databases">
        <title>Halonotius sp. a new haloqrchaeon isolated from saline water.</title>
        <authorList>
            <person name="Duran-Viseras A."/>
            <person name="Sanchez-Porro C."/>
            <person name="Ventosa A."/>
        </authorList>
    </citation>
    <scope>NUCLEOTIDE SEQUENCE [LARGE SCALE GENOMIC DNA]</scope>
    <source>
        <strain evidence="2 3">F9-27</strain>
    </source>
</reference>
<protein>
    <submittedName>
        <fullName evidence="2">AAA family ATPase</fullName>
    </submittedName>
</protein>
<proteinExistence type="predicted"/>
<sequence length="525" mass="58649">MGYDGPKVFLAPYGNDAALENVENSVLEGIDADRVRQYTEQPPDAFGDVIRLWGTKPSVAGTWKNIEQGDFLFFYRNGTYTHSAKVLGTEQNEALGRDVWSNFEDDPWDRIIYLAPPIEMNVSSEEIHNLAGYDRSYPLGFSPLNEMGVGGIRGKYGSVEALASGETGSTQTEITETTTDVEIHTTPDFDLVDENLLEGLYFQDNRGTEILEQIESAFKAGKHVIFTGPPGTGKTEIARRVCHSLVESHSDTYSGYEMTTATADWSTFETVGGYMPTETDGENLSFETGQVLRRFKQDGTQENELLVIDEINRADIDKAFGQLFTLLSGQEVQLPYRRDGNEIVVKQADGSSGSPAPHEYLMPNSWRLLATMNTYDKTSLYELSYAFMRRFSFIHVDAPQVPETRAERIDLLEQYADAWEMDLSRPADEDVLDAVSEIWLRLNDGRSDRKIGPAIVRDMLDGIMNSPSRTTERAVTDAVGNYVLPQLEGSPRREATVKQLSQIDAVDSSRLSELGRDMLQIEIDG</sequence>
<evidence type="ECO:0000259" key="1">
    <source>
        <dbReference type="SMART" id="SM00382"/>
    </source>
</evidence>
<dbReference type="InterPro" id="IPR027417">
    <property type="entry name" value="P-loop_NTPase"/>
</dbReference>
<evidence type="ECO:0000313" key="3">
    <source>
        <dbReference type="Proteomes" id="UP000315385"/>
    </source>
</evidence>
<dbReference type="PANTHER" id="PTHR37291">
    <property type="entry name" value="5-METHYLCYTOSINE-SPECIFIC RESTRICTION ENZYME B"/>
    <property type="match status" value="1"/>
</dbReference>
<dbReference type="EMBL" id="SESI01000004">
    <property type="protein sequence ID" value="TQQ79068.1"/>
    <property type="molecule type" value="Genomic_DNA"/>
</dbReference>
<dbReference type="InterPro" id="IPR052934">
    <property type="entry name" value="Methyl-DNA_Rec/Restrict_Enz"/>
</dbReference>
<dbReference type="SUPFAM" id="SSF52540">
    <property type="entry name" value="P-loop containing nucleoside triphosphate hydrolases"/>
    <property type="match status" value="1"/>
</dbReference>
<comment type="caution">
    <text evidence="2">The sequence shown here is derived from an EMBL/GenBank/DDBJ whole genome shotgun (WGS) entry which is preliminary data.</text>
</comment>
<dbReference type="InterPro" id="IPR011704">
    <property type="entry name" value="ATPase_dyneun-rel_AAA"/>
</dbReference>
<dbReference type="Proteomes" id="UP000315385">
    <property type="component" value="Unassembled WGS sequence"/>
</dbReference>
<organism evidence="2 3">
    <name type="scientific">Halonotius roseus</name>
    <dbReference type="NCBI Taxonomy" id="2511997"/>
    <lineage>
        <taxon>Archaea</taxon>
        <taxon>Methanobacteriati</taxon>
        <taxon>Methanobacteriota</taxon>
        <taxon>Stenosarchaea group</taxon>
        <taxon>Halobacteria</taxon>
        <taxon>Halobacteriales</taxon>
        <taxon>Haloferacaceae</taxon>
        <taxon>Halonotius</taxon>
    </lineage>
</organism>
<dbReference type="PANTHER" id="PTHR37291:SF1">
    <property type="entry name" value="TYPE IV METHYL-DIRECTED RESTRICTION ENZYME ECOKMCRB SUBUNIT"/>
    <property type="match status" value="1"/>
</dbReference>
<dbReference type="Pfam" id="PF07728">
    <property type="entry name" value="AAA_5"/>
    <property type="match status" value="1"/>
</dbReference>
<dbReference type="InterPro" id="IPR003593">
    <property type="entry name" value="AAA+_ATPase"/>
</dbReference>
<dbReference type="SMART" id="SM00382">
    <property type="entry name" value="AAA"/>
    <property type="match status" value="1"/>
</dbReference>
<evidence type="ECO:0000313" key="2">
    <source>
        <dbReference type="EMBL" id="TQQ79068.1"/>
    </source>
</evidence>
<dbReference type="Gene3D" id="3.40.50.300">
    <property type="entry name" value="P-loop containing nucleotide triphosphate hydrolases"/>
    <property type="match status" value="1"/>
</dbReference>
<dbReference type="CDD" id="cd00009">
    <property type="entry name" value="AAA"/>
    <property type="match status" value="1"/>
</dbReference>
<feature type="domain" description="AAA+ ATPase" evidence="1">
    <location>
        <begin position="220"/>
        <end position="402"/>
    </location>
</feature>
<name>A0A544QL67_9EURY</name>
<keyword evidence="3" id="KW-1185">Reference proteome</keyword>
<gene>
    <name evidence="2" type="ORF">EWF95_13140</name>
</gene>
<accession>A0A544QL67</accession>
<dbReference type="OrthoDB" id="9837at2157"/>